<sequence length="135" mass="14198">MRKDRSAKLPEVGNKQNRISEGTSIVGEIKSESDFRIDGKLEGKIESTGKVVIGKNGLLKGTLICKEADLEGIVDGNLNVEGLLNLRASAVVKGDVATGRLAVEPGADFNASCNMGNGVKNLSNDDVRKETGKSA</sequence>
<comment type="caution">
    <text evidence="3">The sequence shown here is derived from an EMBL/GenBank/DDBJ whole genome shotgun (WGS) entry which is preliminary data.</text>
</comment>
<organism evidence="3 4">
    <name type="scientific">Leeuwenhoekiella aestuarii</name>
    <dbReference type="NCBI Taxonomy" id="2249426"/>
    <lineage>
        <taxon>Bacteria</taxon>
        <taxon>Pseudomonadati</taxon>
        <taxon>Bacteroidota</taxon>
        <taxon>Flavobacteriia</taxon>
        <taxon>Flavobacteriales</taxon>
        <taxon>Flavobacteriaceae</taxon>
        <taxon>Leeuwenhoekiella</taxon>
    </lineage>
</organism>
<dbReference type="OrthoDB" id="5432602at2"/>
<feature type="region of interest" description="Disordered" evidence="2">
    <location>
        <begin position="1"/>
        <end position="20"/>
    </location>
</feature>
<evidence type="ECO:0000256" key="2">
    <source>
        <dbReference type="SAM" id="MobiDB-lite"/>
    </source>
</evidence>
<protein>
    <submittedName>
        <fullName evidence="3">Cytoskeletal protein CcmA (Bactofilin family)</fullName>
    </submittedName>
</protein>
<comment type="similarity">
    <text evidence="1">Belongs to the bactofilin family.</text>
</comment>
<dbReference type="EMBL" id="QOVI01000001">
    <property type="protein sequence ID" value="RXG17905.1"/>
    <property type="molecule type" value="Genomic_DNA"/>
</dbReference>
<dbReference type="Pfam" id="PF04519">
    <property type="entry name" value="Bactofilin"/>
    <property type="match status" value="1"/>
</dbReference>
<proteinExistence type="inferred from homology"/>
<name>A0A4Q0NZA1_9FLAO</name>
<evidence type="ECO:0000313" key="3">
    <source>
        <dbReference type="EMBL" id="RXG17905.1"/>
    </source>
</evidence>
<dbReference type="AlphaFoldDB" id="A0A4Q0NZA1"/>
<dbReference type="PANTHER" id="PTHR35024">
    <property type="entry name" value="HYPOTHETICAL CYTOSOLIC PROTEIN"/>
    <property type="match status" value="1"/>
</dbReference>
<reference evidence="3 4" key="1">
    <citation type="submission" date="2018-07" db="EMBL/GenBank/DDBJ databases">
        <title>Leeuwenhoekiella genomics.</title>
        <authorList>
            <person name="Tahon G."/>
            <person name="Willems A."/>
        </authorList>
    </citation>
    <scope>NUCLEOTIDE SEQUENCE [LARGE SCALE GENOMIC DNA]</scope>
    <source>
        <strain evidence="3 4">R-50232</strain>
    </source>
</reference>
<keyword evidence="4" id="KW-1185">Reference proteome</keyword>
<evidence type="ECO:0000313" key="4">
    <source>
        <dbReference type="Proteomes" id="UP000289821"/>
    </source>
</evidence>
<accession>A0A4Q0NZA1</accession>
<gene>
    <name evidence="3" type="ORF">DSM04_10189</name>
</gene>
<dbReference type="RefSeq" id="WP_128759503.1">
    <property type="nucleotide sequence ID" value="NZ_QOVI01000001.1"/>
</dbReference>
<evidence type="ECO:0000256" key="1">
    <source>
        <dbReference type="ARBA" id="ARBA00044755"/>
    </source>
</evidence>
<dbReference type="InterPro" id="IPR007607">
    <property type="entry name" value="BacA/B"/>
</dbReference>
<dbReference type="PANTHER" id="PTHR35024:SF4">
    <property type="entry name" value="POLYMER-FORMING CYTOSKELETAL PROTEIN"/>
    <property type="match status" value="1"/>
</dbReference>
<dbReference type="Proteomes" id="UP000289821">
    <property type="component" value="Unassembled WGS sequence"/>
</dbReference>